<organism evidence="1 2">
    <name type="scientific">Dallia pectoralis</name>
    <name type="common">Alaska blackfish</name>
    <dbReference type="NCBI Taxonomy" id="75939"/>
    <lineage>
        <taxon>Eukaryota</taxon>
        <taxon>Metazoa</taxon>
        <taxon>Chordata</taxon>
        <taxon>Craniata</taxon>
        <taxon>Vertebrata</taxon>
        <taxon>Euteleostomi</taxon>
        <taxon>Actinopterygii</taxon>
        <taxon>Neopterygii</taxon>
        <taxon>Teleostei</taxon>
        <taxon>Protacanthopterygii</taxon>
        <taxon>Esociformes</taxon>
        <taxon>Umbridae</taxon>
        <taxon>Dallia</taxon>
    </lineage>
</organism>
<name>A0ACC2H395_DALPE</name>
<protein>
    <submittedName>
        <fullName evidence="1">Uncharacterized protein</fullName>
    </submittedName>
</protein>
<evidence type="ECO:0000313" key="2">
    <source>
        <dbReference type="Proteomes" id="UP001157502"/>
    </source>
</evidence>
<evidence type="ECO:0000313" key="1">
    <source>
        <dbReference type="EMBL" id="KAJ8010297.1"/>
    </source>
</evidence>
<dbReference type="Proteomes" id="UP001157502">
    <property type="component" value="Chromosome 6"/>
</dbReference>
<keyword evidence="2" id="KW-1185">Reference proteome</keyword>
<gene>
    <name evidence="1" type="ORF">DPEC_G00073580</name>
</gene>
<feature type="non-terminal residue" evidence="1">
    <location>
        <position position="90"/>
    </location>
</feature>
<dbReference type="EMBL" id="CM055733">
    <property type="protein sequence ID" value="KAJ8010297.1"/>
    <property type="molecule type" value="Genomic_DNA"/>
</dbReference>
<sequence length="90" mass="10277">MGGRREARNEDMQWWRKKCIRKDVPASCRVFLFFGSPFCFCNYINKTCPKCVEVNGILSGWLFKSWVCVSLCVCVCVCVLAFVSVCVCVC</sequence>
<comment type="caution">
    <text evidence="1">The sequence shown here is derived from an EMBL/GenBank/DDBJ whole genome shotgun (WGS) entry which is preliminary data.</text>
</comment>
<proteinExistence type="predicted"/>
<reference evidence="1" key="1">
    <citation type="submission" date="2021-05" db="EMBL/GenBank/DDBJ databases">
        <authorList>
            <person name="Pan Q."/>
            <person name="Jouanno E."/>
            <person name="Zahm M."/>
            <person name="Klopp C."/>
            <person name="Cabau C."/>
            <person name="Louis A."/>
            <person name="Berthelot C."/>
            <person name="Parey E."/>
            <person name="Roest Crollius H."/>
            <person name="Montfort J."/>
            <person name="Robinson-Rechavi M."/>
            <person name="Bouchez O."/>
            <person name="Lampietro C."/>
            <person name="Lopez Roques C."/>
            <person name="Donnadieu C."/>
            <person name="Postlethwait J."/>
            <person name="Bobe J."/>
            <person name="Dillon D."/>
            <person name="Chandos A."/>
            <person name="von Hippel F."/>
            <person name="Guiguen Y."/>
        </authorList>
    </citation>
    <scope>NUCLEOTIDE SEQUENCE</scope>
    <source>
        <strain evidence="1">YG-Jan2019</strain>
    </source>
</reference>
<accession>A0ACC2H395</accession>